<dbReference type="InterPro" id="IPR001628">
    <property type="entry name" value="Znf_hrmn_rcpt"/>
</dbReference>
<dbReference type="InterPro" id="IPR035500">
    <property type="entry name" value="NHR-like_dom_sf"/>
</dbReference>
<accession>A0A818HV31</accession>
<evidence type="ECO:0000259" key="9">
    <source>
        <dbReference type="PROSITE" id="PS00031"/>
    </source>
</evidence>
<gene>
    <name evidence="10" type="ORF">KIK155_LOCUS16595</name>
</gene>
<reference evidence="10" key="1">
    <citation type="submission" date="2021-02" db="EMBL/GenBank/DDBJ databases">
        <authorList>
            <person name="Nowell W R."/>
        </authorList>
    </citation>
    <scope>NUCLEOTIDE SEQUENCE</scope>
</reference>
<evidence type="ECO:0000256" key="4">
    <source>
        <dbReference type="ARBA" id="ARBA00023015"/>
    </source>
</evidence>
<evidence type="ECO:0000256" key="5">
    <source>
        <dbReference type="ARBA" id="ARBA00023125"/>
    </source>
</evidence>
<dbReference type="PROSITE" id="PS00031">
    <property type="entry name" value="NUCLEAR_REC_DBD_1"/>
    <property type="match status" value="1"/>
</dbReference>
<evidence type="ECO:0000313" key="11">
    <source>
        <dbReference type="Proteomes" id="UP000663865"/>
    </source>
</evidence>
<dbReference type="PANTHER" id="PTHR24082:SF283">
    <property type="entry name" value="NUCLEAR HORMONE RECEPTOR HR96"/>
    <property type="match status" value="1"/>
</dbReference>
<dbReference type="InterPro" id="IPR050234">
    <property type="entry name" value="Nuclear_hormone_rcpt_NR1"/>
</dbReference>
<keyword evidence="5" id="KW-0238">DNA-binding</keyword>
<keyword evidence="4" id="KW-0805">Transcription regulation</keyword>
<keyword evidence="6" id="KW-0804">Transcription</keyword>
<dbReference type="InterPro" id="IPR013088">
    <property type="entry name" value="Znf_NHR/GATA"/>
</dbReference>
<dbReference type="SMART" id="SM00399">
    <property type="entry name" value="ZnF_C4"/>
    <property type="match status" value="1"/>
</dbReference>
<keyword evidence="7" id="KW-0675">Receptor</keyword>
<dbReference type="EMBL" id="CAJNYV010002943">
    <property type="protein sequence ID" value="CAF3515071.1"/>
    <property type="molecule type" value="Genomic_DNA"/>
</dbReference>
<evidence type="ECO:0000313" key="10">
    <source>
        <dbReference type="EMBL" id="CAF3515071.1"/>
    </source>
</evidence>
<evidence type="ECO:0000256" key="6">
    <source>
        <dbReference type="ARBA" id="ARBA00023163"/>
    </source>
</evidence>
<name>A0A818HV31_9BILA</name>
<keyword evidence="3" id="KW-0862">Zinc</keyword>
<dbReference type="GO" id="GO:0008270">
    <property type="term" value="F:zinc ion binding"/>
    <property type="evidence" value="ECO:0007669"/>
    <property type="project" value="UniProtKB-KW"/>
</dbReference>
<dbReference type="SUPFAM" id="SSF57716">
    <property type="entry name" value="Glucocorticoid receptor-like (DNA-binding domain)"/>
    <property type="match status" value="1"/>
</dbReference>
<evidence type="ECO:0000256" key="2">
    <source>
        <dbReference type="ARBA" id="ARBA00022771"/>
    </source>
</evidence>
<protein>
    <recommendedName>
        <fullName evidence="9">Nuclear receptor domain-containing protein</fullName>
    </recommendedName>
</protein>
<organism evidence="10 11">
    <name type="scientific">Rotaria socialis</name>
    <dbReference type="NCBI Taxonomy" id="392032"/>
    <lineage>
        <taxon>Eukaryota</taxon>
        <taxon>Metazoa</taxon>
        <taxon>Spiralia</taxon>
        <taxon>Gnathifera</taxon>
        <taxon>Rotifera</taxon>
        <taxon>Eurotatoria</taxon>
        <taxon>Bdelloidea</taxon>
        <taxon>Philodinida</taxon>
        <taxon>Philodinidae</taxon>
        <taxon>Rotaria</taxon>
    </lineage>
</organism>
<evidence type="ECO:0000256" key="7">
    <source>
        <dbReference type="ARBA" id="ARBA00023170"/>
    </source>
</evidence>
<keyword evidence="1" id="KW-0479">Metal-binding</keyword>
<comment type="caution">
    <text evidence="10">The sequence shown here is derived from an EMBL/GenBank/DDBJ whole genome shotgun (WGS) entry which is preliminary data.</text>
</comment>
<proteinExistence type="predicted"/>
<evidence type="ECO:0000256" key="8">
    <source>
        <dbReference type="ARBA" id="ARBA00023242"/>
    </source>
</evidence>
<dbReference type="PANTHER" id="PTHR24082">
    <property type="entry name" value="NUCLEAR HORMONE RECEPTOR"/>
    <property type="match status" value="1"/>
</dbReference>
<dbReference type="GO" id="GO:0000978">
    <property type="term" value="F:RNA polymerase II cis-regulatory region sequence-specific DNA binding"/>
    <property type="evidence" value="ECO:0007669"/>
    <property type="project" value="TreeGrafter"/>
</dbReference>
<dbReference type="AlphaFoldDB" id="A0A818HV31"/>
<evidence type="ECO:0000256" key="1">
    <source>
        <dbReference type="ARBA" id="ARBA00022723"/>
    </source>
</evidence>
<dbReference type="GO" id="GO:0004879">
    <property type="term" value="F:nuclear receptor activity"/>
    <property type="evidence" value="ECO:0007669"/>
    <property type="project" value="TreeGrafter"/>
</dbReference>
<dbReference type="GO" id="GO:0000122">
    <property type="term" value="P:negative regulation of transcription by RNA polymerase II"/>
    <property type="evidence" value="ECO:0007669"/>
    <property type="project" value="TreeGrafter"/>
</dbReference>
<feature type="domain" description="Nuclear receptor" evidence="9">
    <location>
        <begin position="53"/>
        <end position="79"/>
    </location>
</feature>
<keyword evidence="8" id="KW-0539">Nucleus</keyword>
<dbReference type="Gene3D" id="1.10.565.10">
    <property type="entry name" value="Retinoid X Receptor"/>
    <property type="match status" value="1"/>
</dbReference>
<keyword evidence="2" id="KW-0863">Zinc-finger</keyword>
<dbReference type="Gene3D" id="3.30.50.10">
    <property type="entry name" value="Erythroid Transcription Factor GATA-1, subunit A"/>
    <property type="match status" value="1"/>
</dbReference>
<dbReference type="Pfam" id="PF00105">
    <property type="entry name" value="zf-C4"/>
    <property type="match status" value="1"/>
</dbReference>
<dbReference type="GO" id="GO:0030154">
    <property type="term" value="P:cell differentiation"/>
    <property type="evidence" value="ECO:0007669"/>
    <property type="project" value="TreeGrafter"/>
</dbReference>
<dbReference type="SUPFAM" id="SSF48508">
    <property type="entry name" value="Nuclear receptor ligand-binding domain"/>
    <property type="match status" value="1"/>
</dbReference>
<dbReference type="GO" id="GO:0045944">
    <property type="term" value="P:positive regulation of transcription by RNA polymerase II"/>
    <property type="evidence" value="ECO:0007669"/>
    <property type="project" value="TreeGrafter"/>
</dbReference>
<evidence type="ECO:0000256" key="3">
    <source>
        <dbReference type="ARBA" id="ARBA00022833"/>
    </source>
</evidence>
<sequence length="198" mass="23418">MVSFSSALNFIPYDEFNNNFILEKKENKTKQKASEIPPNNYSTQESQMQNSKCDVCGAPALSYNFNQITCESCKAFFFRRNTLRHMIGENYVNGLSINNCISTVSLVQYLNEQNTMHESLIYFYKSIPEFKQLRVDDQMVLIKCNLIKIIHLHYILIEKFQENPSIGLYMSKWISEDFHYGFSRARRYFDYFKEHSLI</sequence>
<dbReference type="Proteomes" id="UP000663865">
    <property type="component" value="Unassembled WGS sequence"/>
</dbReference>